<dbReference type="InterPro" id="IPR050153">
    <property type="entry name" value="Metal_Ion_Import_ABC"/>
</dbReference>
<comment type="similarity">
    <text evidence="1">Belongs to the ABC transporter superfamily.</text>
</comment>
<gene>
    <name evidence="6" type="ORF">SAMN05216190_112110</name>
</gene>
<evidence type="ECO:0000313" key="6">
    <source>
        <dbReference type="EMBL" id="SFP54463.1"/>
    </source>
</evidence>
<dbReference type="GO" id="GO:0005524">
    <property type="term" value="F:ATP binding"/>
    <property type="evidence" value="ECO:0007669"/>
    <property type="project" value="UniProtKB-KW"/>
</dbReference>
<dbReference type="SUPFAM" id="SSF52540">
    <property type="entry name" value="P-loop containing nucleoside triphosphate hydrolases"/>
    <property type="match status" value="1"/>
</dbReference>
<dbReference type="Pfam" id="PF00005">
    <property type="entry name" value="ABC_tran"/>
    <property type="match status" value="1"/>
</dbReference>
<dbReference type="InterPro" id="IPR003439">
    <property type="entry name" value="ABC_transporter-like_ATP-bd"/>
</dbReference>
<sequence>MIRCQHLQWGPSGQPLTPPLDLQLPSGSLTGLIGSNGCGKSSLLKVIAGLQQPLRGRLELGVPRLGGVAYLVQQQALDRQFPISLQSLVSAGFWRSPLNRRERQARLCQVLDDWGLYGLQRQSLQALSGGELQRALLARLSLTEARVLLLDEPEAALDDHGQALLWQHIQRWQAEGRTQLLVSHDLASLGRRLDHPLQVSRSGCRFAPIRQLIGQRPPLEQVA</sequence>
<evidence type="ECO:0000313" key="7">
    <source>
        <dbReference type="Proteomes" id="UP000198784"/>
    </source>
</evidence>
<evidence type="ECO:0000259" key="5">
    <source>
        <dbReference type="PROSITE" id="PS50893"/>
    </source>
</evidence>
<keyword evidence="2" id="KW-0813">Transport</keyword>
<evidence type="ECO:0000256" key="2">
    <source>
        <dbReference type="ARBA" id="ARBA00022448"/>
    </source>
</evidence>
<evidence type="ECO:0000256" key="4">
    <source>
        <dbReference type="ARBA" id="ARBA00022840"/>
    </source>
</evidence>
<dbReference type="PANTHER" id="PTHR42734">
    <property type="entry name" value="METAL TRANSPORT SYSTEM ATP-BINDING PROTEIN TM_0124-RELATED"/>
    <property type="match status" value="1"/>
</dbReference>
<dbReference type="SMART" id="SM00382">
    <property type="entry name" value="AAA"/>
    <property type="match status" value="1"/>
</dbReference>
<dbReference type="InterPro" id="IPR017871">
    <property type="entry name" value="ABC_transporter-like_CS"/>
</dbReference>
<organism evidence="6 7">
    <name type="scientific">Pseudomonas borbori</name>
    <dbReference type="NCBI Taxonomy" id="289003"/>
    <lineage>
        <taxon>Bacteria</taxon>
        <taxon>Pseudomonadati</taxon>
        <taxon>Pseudomonadota</taxon>
        <taxon>Gammaproteobacteria</taxon>
        <taxon>Pseudomonadales</taxon>
        <taxon>Pseudomonadaceae</taxon>
        <taxon>Pseudomonas</taxon>
    </lineage>
</organism>
<protein>
    <submittedName>
        <fullName evidence="6">Zinc/manganese transport system ATP-binding protein</fullName>
    </submittedName>
</protein>
<dbReference type="RefSeq" id="WP_090500904.1">
    <property type="nucleotide sequence ID" value="NZ_FOWX01000012.1"/>
</dbReference>
<keyword evidence="4 6" id="KW-0067">ATP-binding</keyword>
<dbReference type="Proteomes" id="UP000198784">
    <property type="component" value="Unassembled WGS sequence"/>
</dbReference>
<evidence type="ECO:0000256" key="3">
    <source>
        <dbReference type="ARBA" id="ARBA00022741"/>
    </source>
</evidence>
<dbReference type="PANTHER" id="PTHR42734:SF5">
    <property type="entry name" value="IRON TRANSPORT SYSTEM ATP-BINDING PROTEIN HI_0361-RELATED"/>
    <property type="match status" value="1"/>
</dbReference>
<dbReference type="STRING" id="289003.SAMN05216190_112110"/>
<dbReference type="GO" id="GO:0016887">
    <property type="term" value="F:ATP hydrolysis activity"/>
    <property type="evidence" value="ECO:0007669"/>
    <property type="project" value="InterPro"/>
</dbReference>
<accession>A0A1I5R7H4</accession>
<keyword evidence="3" id="KW-0547">Nucleotide-binding</keyword>
<dbReference type="PROSITE" id="PS00211">
    <property type="entry name" value="ABC_TRANSPORTER_1"/>
    <property type="match status" value="1"/>
</dbReference>
<dbReference type="InterPro" id="IPR003593">
    <property type="entry name" value="AAA+_ATPase"/>
</dbReference>
<keyword evidence="7" id="KW-1185">Reference proteome</keyword>
<reference evidence="7" key="1">
    <citation type="submission" date="2016-10" db="EMBL/GenBank/DDBJ databases">
        <authorList>
            <person name="Varghese N."/>
            <person name="Submissions S."/>
        </authorList>
    </citation>
    <scope>NUCLEOTIDE SEQUENCE [LARGE SCALE GENOMIC DNA]</scope>
    <source>
        <strain evidence="7">DSM 17834</strain>
    </source>
</reference>
<name>A0A1I5R7H4_9PSED</name>
<dbReference type="AlphaFoldDB" id="A0A1I5R7H4"/>
<dbReference type="InterPro" id="IPR027417">
    <property type="entry name" value="P-loop_NTPase"/>
</dbReference>
<dbReference type="Gene3D" id="3.40.50.300">
    <property type="entry name" value="P-loop containing nucleotide triphosphate hydrolases"/>
    <property type="match status" value="1"/>
</dbReference>
<feature type="domain" description="ABC transporter" evidence="5">
    <location>
        <begin position="2"/>
        <end position="222"/>
    </location>
</feature>
<evidence type="ECO:0000256" key="1">
    <source>
        <dbReference type="ARBA" id="ARBA00005417"/>
    </source>
</evidence>
<dbReference type="EMBL" id="FOWX01000012">
    <property type="protein sequence ID" value="SFP54463.1"/>
    <property type="molecule type" value="Genomic_DNA"/>
</dbReference>
<proteinExistence type="inferred from homology"/>
<dbReference type="PROSITE" id="PS50893">
    <property type="entry name" value="ABC_TRANSPORTER_2"/>
    <property type="match status" value="1"/>
</dbReference>
<dbReference type="OrthoDB" id="9806726at2"/>